<dbReference type="Proteomes" id="UP001224622">
    <property type="component" value="Unassembled WGS sequence"/>
</dbReference>
<dbReference type="EMBL" id="JAVIGA010000026">
    <property type="protein sequence ID" value="MDQ9128744.1"/>
    <property type="molecule type" value="Genomic_DNA"/>
</dbReference>
<evidence type="ECO:0008006" key="3">
    <source>
        <dbReference type="Google" id="ProtNLM"/>
    </source>
</evidence>
<organism evidence="1 2">
    <name type="scientific">Serratia fonticola</name>
    <dbReference type="NCBI Taxonomy" id="47917"/>
    <lineage>
        <taxon>Bacteria</taxon>
        <taxon>Pseudomonadati</taxon>
        <taxon>Pseudomonadota</taxon>
        <taxon>Gammaproteobacteria</taxon>
        <taxon>Enterobacterales</taxon>
        <taxon>Yersiniaceae</taxon>
        <taxon>Serratia</taxon>
    </lineage>
</organism>
<sequence length="101" mass="11489">MKVDSEIIQTILVTLRDCFPHALLSEGYSNLLSKHDEDILDGHLIYLSQKGLITLPAKYNYFDDYGDQIPKPVRGQGRWAFEVKDTFITCHGIDYLADQGV</sequence>
<evidence type="ECO:0000313" key="2">
    <source>
        <dbReference type="Proteomes" id="UP001224622"/>
    </source>
</evidence>
<proteinExistence type="predicted"/>
<accession>A0AAJ1YET4</accession>
<protein>
    <recommendedName>
        <fullName evidence="3">DUF2513 domain-containing protein</fullName>
    </recommendedName>
</protein>
<name>A0AAJ1YET4_SERFO</name>
<evidence type="ECO:0000313" key="1">
    <source>
        <dbReference type="EMBL" id="MDQ9128744.1"/>
    </source>
</evidence>
<gene>
    <name evidence="1" type="ORF">RDT67_20200</name>
</gene>
<comment type="caution">
    <text evidence="1">The sequence shown here is derived from an EMBL/GenBank/DDBJ whole genome shotgun (WGS) entry which is preliminary data.</text>
</comment>
<dbReference type="RefSeq" id="WP_309048176.1">
    <property type="nucleotide sequence ID" value="NZ_JAVIGA010000026.1"/>
</dbReference>
<reference evidence="1" key="1">
    <citation type="submission" date="2023-08" db="EMBL/GenBank/DDBJ databases">
        <title>The Comparative Genomic Analysis of Yersiniaceae from Polar Regions.</title>
        <authorList>
            <person name="Goncharov A."/>
            <person name="Aslanov B."/>
            <person name="Kolodzhieva V."/>
            <person name="Azarov D."/>
            <person name="Mochov A."/>
            <person name="Lebedeva E."/>
        </authorList>
    </citation>
    <scope>NUCLEOTIDE SEQUENCE</scope>
    <source>
        <strain evidence="1">Vf</strain>
    </source>
</reference>
<dbReference type="AlphaFoldDB" id="A0AAJ1YET4"/>